<dbReference type="SUPFAM" id="SSF81383">
    <property type="entry name" value="F-box domain"/>
    <property type="match status" value="1"/>
</dbReference>
<protein>
    <submittedName>
        <fullName evidence="3">F-box domain-containing</fullName>
    </submittedName>
</protein>
<reference evidence="3 4" key="1">
    <citation type="submission" date="2020-01" db="EMBL/GenBank/DDBJ databases">
        <title>Identification and distribution of gene clusters putatively required for synthesis of sphingolipid metabolism inhibitors in phylogenetically diverse species of the filamentous fungus Fusarium.</title>
        <authorList>
            <person name="Kim H.-S."/>
            <person name="Busman M."/>
            <person name="Brown D.W."/>
            <person name="Divon H."/>
            <person name="Uhlig S."/>
            <person name="Proctor R.H."/>
        </authorList>
    </citation>
    <scope>NUCLEOTIDE SEQUENCE [LARGE SCALE GENOMIC DNA]</scope>
    <source>
        <strain evidence="3 4">NRRL 20459</strain>
    </source>
</reference>
<dbReference type="SMART" id="SM00256">
    <property type="entry name" value="FBOX"/>
    <property type="match status" value="1"/>
</dbReference>
<organism evidence="3 4">
    <name type="scientific">Fusarium albosuccineum</name>
    <dbReference type="NCBI Taxonomy" id="1237068"/>
    <lineage>
        <taxon>Eukaryota</taxon>
        <taxon>Fungi</taxon>
        <taxon>Dikarya</taxon>
        <taxon>Ascomycota</taxon>
        <taxon>Pezizomycotina</taxon>
        <taxon>Sordariomycetes</taxon>
        <taxon>Hypocreomycetidae</taxon>
        <taxon>Hypocreales</taxon>
        <taxon>Nectriaceae</taxon>
        <taxon>Fusarium</taxon>
        <taxon>Fusarium decemcellulare species complex</taxon>
    </lineage>
</organism>
<evidence type="ECO:0000313" key="3">
    <source>
        <dbReference type="EMBL" id="KAF4469025.1"/>
    </source>
</evidence>
<dbReference type="Gene3D" id="1.20.1280.50">
    <property type="match status" value="1"/>
</dbReference>
<dbReference type="CDD" id="cd09917">
    <property type="entry name" value="F-box_SF"/>
    <property type="match status" value="1"/>
</dbReference>
<dbReference type="AlphaFoldDB" id="A0A8H4LIL1"/>
<dbReference type="Proteomes" id="UP000554235">
    <property type="component" value="Unassembled WGS sequence"/>
</dbReference>
<sequence length="326" mass="36042">MKPVATSSDQLTSQTRHLSLSSPRCDDPSYSVPAEDGGTFSPATLAAAGAQPAVISAVPSLQQEIACPGSSPCLVAQPSGCDGDSGESFHRVLPGPPSFEDLPNEVLFHIMGFLDVDDLLSTSRTNHLLRDISRAPVLHHCRLRRVRSDLPSLLWSPSRPSLADLIARSIFMTHTSVVSRRLARSLVSIRLSRRLAARPSAASLVERSVLPRECVPGMAPVHVAPAIVAKKKAIEKERVKDGLRQWIASKWRCEVRQRQEGVMKWEASRGIGRVWRLRKFWERLQRSMRDGALLLEFVDMICKTVLQPLFALDSGWSWGLAPFSPF</sequence>
<dbReference type="InterPro" id="IPR001810">
    <property type="entry name" value="F-box_dom"/>
</dbReference>
<keyword evidence="4" id="KW-1185">Reference proteome</keyword>
<evidence type="ECO:0000259" key="2">
    <source>
        <dbReference type="PROSITE" id="PS50181"/>
    </source>
</evidence>
<evidence type="ECO:0000313" key="4">
    <source>
        <dbReference type="Proteomes" id="UP000554235"/>
    </source>
</evidence>
<dbReference type="InterPro" id="IPR036047">
    <property type="entry name" value="F-box-like_dom_sf"/>
</dbReference>
<dbReference type="Gene3D" id="6.10.140.2040">
    <property type="match status" value="1"/>
</dbReference>
<dbReference type="Pfam" id="PF12937">
    <property type="entry name" value="F-box-like"/>
    <property type="match status" value="1"/>
</dbReference>
<feature type="domain" description="F-box" evidence="2">
    <location>
        <begin position="96"/>
        <end position="146"/>
    </location>
</feature>
<dbReference type="OrthoDB" id="3219396at2759"/>
<comment type="caution">
    <text evidence="3">The sequence shown here is derived from an EMBL/GenBank/DDBJ whole genome shotgun (WGS) entry which is preliminary data.</text>
</comment>
<dbReference type="EMBL" id="JAADYS010000530">
    <property type="protein sequence ID" value="KAF4469025.1"/>
    <property type="molecule type" value="Genomic_DNA"/>
</dbReference>
<gene>
    <name evidence="3" type="ORF">FALBO_4069</name>
</gene>
<accession>A0A8H4LIL1</accession>
<feature type="region of interest" description="Disordered" evidence="1">
    <location>
        <begin position="1"/>
        <end position="38"/>
    </location>
</feature>
<dbReference type="PROSITE" id="PS50181">
    <property type="entry name" value="FBOX"/>
    <property type="match status" value="1"/>
</dbReference>
<evidence type="ECO:0000256" key="1">
    <source>
        <dbReference type="SAM" id="MobiDB-lite"/>
    </source>
</evidence>
<proteinExistence type="predicted"/>
<feature type="compositionally biased region" description="Polar residues" evidence="1">
    <location>
        <begin position="1"/>
        <end position="22"/>
    </location>
</feature>
<name>A0A8H4LIL1_9HYPO</name>